<name>A0ABD3IAM9_9MARC</name>
<evidence type="ECO:0000313" key="4">
    <source>
        <dbReference type="Proteomes" id="UP001633002"/>
    </source>
</evidence>
<dbReference type="InterPro" id="IPR000210">
    <property type="entry name" value="BTB/POZ_dom"/>
</dbReference>
<dbReference type="CDD" id="cd18186">
    <property type="entry name" value="BTB_POZ_ZBTB_KLHL-like"/>
    <property type="match status" value="1"/>
</dbReference>
<dbReference type="Proteomes" id="UP001633002">
    <property type="component" value="Unassembled WGS sequence"/>
</dbReference>
<dbReference type="Gene3D" id="3.30.710.10">
    <property type="entry name" value="Potassium Channel Kv1.1, Chain A"/>
    <property type="match status" value="1"/>
</dbReference>
<reference evidence="3 4" key="1">
    <citation type="submission" date="2024-09" db="EMBL/GenBank/DDBJ databases">
        <title>Chromosome-scale assembly of Riccia sorocarpa.</title>
        <authorList>
            <person name="Paukszto L."/>
        </authorList>
    </citation>
    <scope>NUCLEOTIDE SEQUENCE [LARGE SCALE GENOMIC DNA]</scope>
    <source>
        <strain evidence="3">LP-2024</strain>
        <tissue evidence="3">Aerial parts of the thallus</tissue>
    </source>
</reference>
<dbReference type="PANTHER" id="PTHR24413">
    <property type="entry name" value="SPECKLE-TYPE POZ PROTEIN"/>
    <property type="match status" value="1"/>
</dbReference>
<dbReference type="SUPFAM" id="SSF54695">
    <property type="entry name" value="POZ domain"/>
    <property type="match status" value="1"/>
</dbReference>
<accession>A0ABD3IAM9</accession>
<dbReference type="Pfam" id="PF00651">
    <property type="entry name" value="BTB"/>
    <property type="match status" value="1"/>
</dbReference>
<dbReference type="SMART" id="SM00225">
    <property type="entry name" value="BTB"/>
    <property type="match status" value="1"/>
</dbReference>
<dbReference type="EMBL" id="JBJQOH010000001">
    <property type="protein sequence ID" value="KAL3699440.1"/>
    <property type="molecule type" value="Genomic_DNA"/>
</dbReference>
<evidence type="ECO:0000259" key="2">
    <source>
        <dbReference type="PROSITE" id="PS50097"/>
    </source>
</evidence>
<gene>
    <name evidence="3" type="ORF">R1sor_017462</name>
</gene>
<proteinExistence type="predicted"/>
<comment type="caution">
    <text evidence="3">The sequence shown here is derived from an EMBL/GenBank/DDBJ whole genome shotgun (WGS) entry which is preliminary data.</text>
</comment>
<keyword evidence="4" id="KW-1185">Reference proteome</keyword>
<dbReference type="AlphaFoldDB" id="A0ABD3IAM9"/>
<sequence>MECPSCKDLMWCEQRIEDLLAVIVSKAPLCQKCGVPYKKSSNLNVLDTEPNTLALIVRAAVTKVDSTRERAKYNELSSFMQVLSTDVSFSGDVVRFVVRGCGMIEAHRSILTPKSSMFHQMFDRGMLEGNTGVILTDGATYPAMKAVINYCYTKEISFTDEVPHEDVLRVAHTYRIIRLVDICVSELCVKMNVKNTLEMLRLSKRYNSRLLQEATAEYFKANFDAVFLTLLEIV</sequence>
<protein>
    <recommendedName>
        <fullName evidence="2">BTB domain-containing protein</fullName>
    </recommendedName>
</protein>
<dbReference type="InterPro" id="IPR011333">
    <property type="entry name" value="SKP1/BTB/POZ_sf"/>
</dbReference>
<comment type="pathway">
    <text evidence="1">Protein modification; protein ubiquitination.</text>
</comment>
<feature type="domain" description="BTB" evidence="2">
    <location>
        <begin position="85"/>
        <end position="160"/>
    </location>
</feature>
<organism evidence="3 4">
    <name type="scientific">Riccia sorocarpa</name>
    <dbReference type="NCBI Taxonomy" id="122646"/>
    <lineage>
        <taxon>Eukaryota</taxon>
        <taxon>Viridiplantae</taxon>
        <taxon>Streptophyta</taxon>
        <taxon>Embryophyta</taxon>
        <taxon>Marchantiophyta</taxon>
        <taxon>Marchantiopsida</taxon>
        <taxon>Marchantiidae</taxon>
        <taxon>Marchantiales</taxon>
        <taxon>Ricciaceae</taxon>
        <taxon>Riccia</taxon>
    </lineage>
</organism>
<evidence type="ECO:0000313" key="3">
    <source>
        <dbReference type="EMBL" id="KAL3699440.1"/>
    </source>
</evidence>
<dbReference type="PROSITE" id="PS50097">
    <property type="entry name" value="BTB"/>
    <property type="match status" value="1"/>
</dbReference>
<evidence type="ECO:0000256" key="1">
    <source>
        <dbReference type="ARBA" id="ARBA00004906"/>
    </source>
</evidence>